<reference evidence="2" key="1">
    <citation type="submission" date="2021-02" db="EMBL/GenBank/DDBJ databases">
        <authorList>
            <person name="Nowell W R."/>
        </authorList>
    </citation>
    <scope>NUCLEOTIDE SEQUENCE</scope>
</reference>
<sequence>MGRTGTIYSGKKNEQFDDQSEAIKAFETLFLDKTGNKW</sequence>
<organism evidence="2 3">
    <name type="scientific">Rotaria sordida</name>
    <dbReference type="NCBI Taxonomy" id="392033"/>
    <lineage>
        <taxon>Eukaryota</taxon>
        <taxon>Metazoa</taxon>
        <taxon>Spiralia</taxon>
        <taxon>Gnathifera</taxon>
        <taxon>Rotifera</taxon>
        <taxon>Eurotatoria</taxon>
        <taxon>Bdelloidea</taxon>
        <taxon>Philodinida</taxon>
        <taxon>Philodinidae</taxon>
        <taxon>Rotaria</taxon>
    </lineage>
</organism>
<name>A0A820P1F9_9BILA</name>
<dbReference type="Pfam" id="PF05406">
    <property type="entry name" value="WGR"/>
    <property type="match status" value="1"/>
</dbReference>
<gene>
    <name evidence="2" type="ORF">JBS370_LOCUS43304</name>
</gene>
<dbReference type="AlphaFoldDB" id="A0A820P1F9"/>
<evidence type="ECO:0000313" key="2">
    <source>
        <dbReference type="EMBL" id="CAF4396042.1"/>
    </source>
</evidence>
<dbReference type="EMBL" id="CAJOBD010065358">
    <property type="protein sequence ID" value="CAF4396042.1"/>
    <property type="molecule type" value="Genomic_DNA"/>
</dbReference>
<protein>
    <recommendedName>
        <fullName evidence="1">WGR domain-containing protein</fullName>
    </recommendedName>
</protein>
<feature type="domain" description="WGR" evidence="1">
    <location>
        <begin position="1"/>
        <end position="38"/>
    </location>
</feature>
<dbReference type="InterPro" id="IPR008893">
    <property type="entry name" value="WGR_domain"/>
</dbReference>
<dbReference type="SUPFAM" id="SSF142921">
    <property type="entry name" value="WGR domain-like"/>
    <property type="match status" value="1"/>
</dbReference>
<evidence type="ECO:0000259" key="1">
    <source>
        <dbReference type="PROSITE" id="PS51977"/>
    </source>
</evidence>
<dbReference type="InterPro" id="IPR036930">
    <property type="entry name" value="WGR_dom_sf"/>
</dbReference>
<comment type="caution">
    <text evidence="2">The sequence shown here is derived from an EMBL/GenBank/DDBJ whole genome shotgun (WGS) entry which is preliminary data.</text>
</comment>
<dbReference type="Proteomes" id="UP000663836">
    <property type="component" value="Unassembled WGS sequence"/>
</dbReference>
<proteinExistence type="predicted"/>
<dbReference type="PROSITE" id="PS51977">
    <property type="entry name" value="WGR"/>
    <property type="match status" value="1"/>
</dbReference>
<feature type="non-terminal residue" evidence="2">
    <location>
        <position position="1"/>
    </location>
</feature>
<accession>A0A820P1F9</accession>
<evidence type="ECO:0000313" key="3">
    <source>
        <dbReference type="Proteomes" id="UP000663836"/>
    </source>
</evidence>